<protein>
    <submittedName>
        <fullName evidence="1">Uncharacterized protein</fullName>
    </submittedName>
</protein>
<gene>
    <name evidence="1" type="ORF">TBK1r_00280</name>
</gene>
<sequence length="110" mass="12727">MLKTGSNKNAKCLPRSYRFAHRENNCSRHSFFTFRLTSTEAHPRTFIQVMLTLFRSLTAPTIRWVRGGSRGRFDRHASPIDRYRNGSPVANHHSILPLPPPPAMEKVRIR</sequence>
<name>A0ABX5XGH9_9BACT</name>
<dbReference type="EMBL" id="CP036432">
    <property type="protein sequence ID" value="QDV81113.1"/>
    <property type="molecule type" value="Genomic_DNA"/>
</dbReference>
<proteinExistence type="predicted"/>
<evidence type="ECO:0000313" key="1">
    <source>
        <dbReference type="EMBL" id="QDV81113.1"/>
    </source>
</evidence>
<reference evidence="1 2" key="1">
    <citation type="submission" date="2019-02" db="EMBL/GenBank/DDBJ databases">
        <title>Deep-cultivation of Planctomycetes and their phenomic and genomic characterization uncovers novel biology.</title>
        <authorList>
            <person name="Wiegand S."/>
            <person name="Jogler M."/>
            <person name="Boedeker C."/>
            <person name="Pinto D."/>
            <person name="Vollmers J."/>
            <person name="Rivas-Marin E."/>
            <person name="Kohn T."/>
            <person name="Peeters S.H."/>
            <person name="Heuer A."/>
            <person name="Rast P."/>
            <person name="Oberbeckmann S."/>
            <person name="Bunk B."/>
            <person name="Jeske O."/>
            <person name="Meyerdierks A."/>
            <person name="Storesund J.E."/>
            <person name="Kallscheuer N."/>
            <person name="Luecker S."/>
            <person name="Lage O.M."/>
            <person name="Pohl T."/>
            <person name="Merkel B.J."/>
            <person name="Hornburger P."/>
            <person name="Mueller R.-W."/>
            <person name="Bruemmer F."/>
            <person name="Labrenz M."/>
            <person name="Spormann A.M."/>
            <person name="Op den Camp H."/>
            <person name="Overmann J."/>
            <person name="Amann R."/>
            <person name="Jetten M.S.M."/>
            <person name="Mascher T."/>
            <person name="Medema M.H."/>
            <person name="Devos D.P."/>
            <person name="Kaster A.-K."/>
            <person name="Ovreas L."/>
            <person name="Rohde M."/>
            <person name="Galperin M.Y."/>
            <person name="Jogler C."/>
        </authorList>
    </citation>
    <scope>NUCLEOTIDE SEQUENCE [LARGE SCALE GENOMIC DNA]</scope>
    <source>
        <strain evidence="1 2">TBK1r</strain>
    </source>
</reference>
<keyword evidence="2" id="KW-1185">Reference proteome</keyword>
<dbReference type="Proteomes" id="UP000318081">
    <property type="component" value="Chromosome"/>
</dbReference>
<organism evidence="1 2">
    <name type="scientific">Stieleria magnilauensis</name>
    <dbReference type="NCBI Taxonomy" id="2527963"/>
    <lineage>
        <taxon>Bacteria</taxon>
        <taxon>Pseudomonadati</taxon>
        <taxon>Planctomycetota</taxon>
        <taxon>Planctomycetia</taxon>
        <taxon>Pirellulales</taxon>
        <taxon>Pirellulaceae</taxon>
        <taxon>Stieleria</taxon>
    </lineage>
</organism>
<accession>A0ABX5XGH9</accession>
<evidence type="ECO:0000313" key="2">
    <source>
        <dbReference type="Proteomes" id="UP000318081"/>
    </source>
</evidence>